<protein>
    <submittedName>
        <fullName evidence="1">Uncharacterized protein</fullName>
    </submittedName>
</protein>
<dbReference type="KEGG" id="xyk:GT347_20060"/>
<dbReference type="RefSeq" id="WP_160553880.1">
    <property type="nucleotide sequence ID" value="NZ_CP047650.1"/>
</dbReference>
<accession>A0A857JAK1</accession>
<evidence type="ECO:0000313" key="1">
    <source>
        <dbReference type="EMBL" id="QHJ00070.1"/>
    </source>
</evidence>
<evidence type="ECO:0000313" key="2">
    <source>
        <dbReference type="Proteomes" id="UP000464787"/>
    </source>
</evidence>
<keyword evidence="2" id="KW-1185">Reference proteome</keyword>
<dbReference type="EMBL" id="CP047650">
    <property type="protein sequence ID" value="QHJ00070.1"/>
    <property type="molecule type" value="Genomic_DNA"/>
</dbReference>
<organism evidence="1 2">
    <name type="scientific">Xylophilus rhododendri</name>
    <dbReference type="NCBI Taxonomy" id="2697032"/>
    <lineage>
        <taxon>Bacteria</taxon>
        <taxon>Pseudomonadati</taxon>
        <taxon>Pseudomonadota</taxon>
        <taxon>Betaproteobacteria</taxon>
        <taxon>Burkholderiales</taxon>
        <taxon>Xylophilus</taxon>
    </lineage>
</organism>
<gene>
    <name evidence="1" type="ORF">GT347_20060</name>
</gene>
<name>A0A857JAK1_9BURK</name>
<dbReference type="Proteomes" id="UP000464787">
    <property type="component" value="Chromosome"/>
</dbReference>
<dbReference type="AlphaFoldDB" id="A0A857JAK1"/>
<proteinExistence type="predicted"/>
<sequence length="101" mass="10963">MESPVNAIYRICAVRYGADGYLAAVRWCRMELDTDNATAGQLEEVGADRAMAAAYANLVYAWGPSRLVNRIVVEPKAFGGSRLADSSDAAADSWLTSMPRF</sequence>
<reference evidence="1 2" key="1">
    <citation type="submission" date="2020-01" db="EMBL/GenBank/DDBJ databases">
        <title>Genome sequencing of strain KACC 21265.</title>
        <authorList>
            <person name="Heo J."/>
            <person name="Kim S.-J."/>
            <person name="Kim J.-S."/>
            <person name="Hong S.-B."/>
            <person name="Kwon S.-W."/>
        </authorList>
    </citation>
    <scope>NUCLEOTIDE SEQUENCE [LARGE SCALE GENOMIC DNA]</scope>
    <source>
        <strain evidence="1 2">KACC 21265</strain>
    </source>
</reference>